<keyword evidence="4" id="KW-1185">Reference proteome</keyword>
<sequence>MLLPAATVLVQDVLREGQHMATAGYRGGAGASAGRMAAAARAAERTAQHRRAKVVLPLLAAAVAVVGWAVATVGNWQLGLVAALVVAELGVRRLYRRAHNSWAVGAAGEARTAKLLAPLVRRGHAVVLHDRAIPGSRANLDHLVFTAAGAAYVDTKNWTSDKSRLTVQGGTLRYGRYDQSRALQTVVWEAEQAARALGVPVRPVVAVHGAKVPGPRGRLELQGVTVVEAKRLRGLLQSLPPQPGWDSARRAAAGQLAERKLPRLPDEDRTRNLFRVPTDRVTRTAAATYAAPAPLREVFGISTHQRRSLTGSLSCL</sequence>
<keyword evidence="1" id="KW-0472">Membrane</keyword>
<name>A0ABN3M4W5_9ACTN</name>
<accession>A0ABN3M4W5</accession>
<reference evidence="3 4" key="1">
    <citation type="journal article" date="2019" name="Int. J. Syst. Evol. Microbiol.">
        <title>The Global Catalogue of Microorganisms (GCM) 10K type strain sequencing project: providing services to taxonomists for standard genome sequencing and annotation.</title>
        <authorList>
            <consortium name="The Broad Institute Genomics Platform"/>
            <consortium name="The Broad Institute Genome Sequencing Center for Infectious Disease"/>
            <person name="Wu L."/>
            <person name="Ma J."/>
        </authorList>
    </citation>
    <scope>NUCLEOTIDE SEQUENCE [LARGE SCALE GENOMIC DNA]</scope>
    <source>
        <strain evidence="3 4">JCM 6307</strain>
    </source>
</reference>
<comment type="caution">
    <text evidence="3">The sequence shown here is derived from an EMBL/GenBank/DDBJ whole genome shotgun (WGS) entry which is preliminary data.</text>
</comment>
<evidence type="ECO:0000313" key="4">
    <source>
        <dbReference type="Proteomes" id="UP001501358"/>
    </source>
</evidence>
<dbReference type="InterPro" id="IPR011528">
    <property type="entry name" value="NERD"/>
</dbReference>
<dbReference type="EMBL" id="BAAATA010000020">
    <property type="protein sequence ID" value="GAA2495693.1"/>
    <property type="molecule type" value="Genomic_DNA"/>
</dbReference>
<evidence type="ECO:0000259" key="2">
    <source>
        <dbReference type="Pfam" id="PF08378"/>
    </source>
</evidence>
<keyword evidence="1" id="KW-1133">Transmembrane helix</keyword>
<gene>
    <name evidence="3" type="ORF">GCM10010406_34910</name>
</gene>
<evidence type="ECO:0000313" key="3">
    <source>
        <dbReference type="EMBL" id="GAA2495693.1"/>
    </source>
</evidence>
<evidence type="ECO:0000256" key="1">
    <source>
        <dbReference type="SAM" id="Phobius"/>
    </source>
</evidence>
<keyword evidence="1" id="KW-0812">Transmembrane</keyword>
<protein>
    <recommendedName>
        <fullName evidence="2">NERD domain-containing protein</fullName>
    </recommendedName>
</protein>
<proteinExistence type="predicted"/>
<feature type="domain" description="NERD" evidence="2">
    <location>
        <begin position="105"/>
        <end position="207"/>
    </location>
</feature>
<feature type="transmembrane region" description="Helical" evidence="1">
    <location>
        <begin position="54"/>
        <end position="71"/>
    </location>
</feature>
<dbReference type="Pfam" id="PF08378">
    <property type="entry name" value="NERD"/>
    <property type="match status" value="1"/>
</dbReference>
<dbReference type="Proteomes" id="UP001501358">
    <property type="component" value="Unassembled WGS sequence"/>
</dbReference>
<organism evidence="3 4">
    <name type="scientific">Streptomyces thermolineatus</name>
    <dbReference type="NCBI Taxonomy" id="44033"/>
    <lineage>
        <taxon>Bacteria</taxon>
        <taxon>Bacillati</taxon>
        <taxon>Actinomycetota</taxon>
        <taxon>Actinomycetes</taxon>
        <taxon>Kitasatosporales</taxon>
        <taxon>Streptomycetaceae</taxon>
        <taxon>Streptomyces</taxon>
    </lineage>
</organism>